<name>D3BT85_HETP5</name>
<dbReference type="PROSITE" id="PS01186">
    <property type="entry name" value="EGF_2"/>
    <property type="match status" value="1"/>
</dbReference>
<evidence type="ECO:0000313" key="5">
    <source>
        <dbReference type="Proteomes" id="UP000001396"/>
    </source>
</evidence>
<dbReference type="FunCoup" id="D3BT85">
    <property type="interactions" value="923"/>
</dbReference>
<dbReference type="InParanoid" id="D3BT85"/>
<dbReference type="InterPro" id="IPR055462">
    <property type="entry name" value="DUF7034"/>
</dbReference>
<dbReference type="PANTHER" id="PTHR31378">
    <property type="entry name" value="EGF-LIKE DOMAIN-CONTAINING PROTEIN-RELATED-RELATED"/>
    <property type="match status" value="1"/>
</dbReference>
<dbReference type="Proteomes" id="UP000001396">
    <property type="component" value="Unassembled WGS sequence"/>
</dbReference>
<dbReference type="InterPro" id="IPR054484">
    <property type="entry name" value="ComC_SSD"/>
</dbReference>
<feature type="compositionally biased region" description="Basic and acidic residues" evidence="1">
    <location>
        <begin position="1287"/>
        <end position="1313"/>
    </location>
</feature>
<dbReference type="PROSITE" id="PS00022">
    <property type="entry name" value="EGF_1"/>
    <property type="match status" value="1"/>
</dbReference>
<feature type="compositionally biased region" description="Basic and acidic residues" evidence="1">
    <location>
        <begin position="1263"/>
        <end position="1274"/>
    </location>
</feature>
<dbReference type="InterPro" id="IPR055463">
    <property type="entry name" value="DUF7035"/>
</dbReference>
<dbReference type="InterPro" id="IPR000742">
    <property type="entry name" value="EGF"/>
</dbReference>
<evidence type="ECO:0000259" key="3">
    <source>
        <dbReference type="PROSITE" id="PS01186"/>
    </source>
</evidence>
<evidence type="ECO:0000259" key="2">
    <source>
        <dbReference type="PROSITE" id="PS00022"/>
    </source>
</evidence>
<dbReference type="PANTHER" id="PTHR31378:SF17">
    <property type="match status" value="1"/>
</dbReference>
<feature type="domain" description="EGF-like" evidence="2 3">
    <location>
        <begin position="856"/>
        <end position="867"/>
    </location>
</feature>
<gene>
    <name evidence="4" type="ORF">PPL_11378</name>
</gene>
<protein>
    <recommendedName>
        <fullName evidence="2 3">EGF-like domain-containing protein</fullName>
    </recommendedName>
</protein>
<evidence type="ECO:0000313" key="4">
    <source>
        <dbReference type="EMBL" id="EFA75302.1"/>
    </source>
</evidence>
<comment type="caution">
    <text evidence="4">The sequence shown here is derived from an EMBL/GenBank/DDBJ whole genome shotgun (WGS) entry which is preliminary data.</text>
</comment>
<dbReference type="Pfam" id="PF23034">
    <property type="entry name" value="DUF7035"/>
    <property type="match status" value="1"/>
</dbReference>
<dbReference type="RefSeq" id="XP_020427436.1">
    <property type="nucleotide sequence ID" value="XM_020582133.1"/>
</dbReference>
<organism evidence="4 5">
    <name type="scientific">Heterostelium pallidum (strain ATCC 26659 / Pp 5 / PN500)</name>
    <name type="common">Cellular slime mold</name>
    <name type="synonym">Polysphondylium pallidum</name>
    <dbReference type="NCBI Taxonomy" id="670386"/>
    <lineage>
        <taxon>Eukaryota</taxon>
        <taxon>Amoebozoa</taxon>
        <taxon>Evosea</taxon>
        <taxon>Eumycetozoa</taxon>
        <taxon>Dictyostelia</taxon>
        <taxon>Acytosteliales</taxon>
        <taxon>Acytosteliaceae</taxon>
        <taxon>Heterostelium</taxon>
    </lineage>
</organism>
<evidence type="ECO:0000256" key="1">
    <source>
        <dbReference type="SAM" id="MobiDB-lite"/>
    </source>
</evidence>
<feature type="region of interest" description="Disordered" evidence="1">
    <location>
        <begin position="1191"/>
        <end position="1214"/>
    </location>
</feature>
<dbReference type="GeneID" id="31366846"/>
<proteinExistence type="predicted"/>
<dbReference type="Pfam" id="PF22933">
    <property type="entry name" value="ComC_SSD"/>
    <property type="match status" value="1"/>
</dbReference>
<dbReference type="EMBL" id="ADBJ01000056">
    <property type="protein sequence ID" value="EFA75302.1"/>
    <property type="molecule type" value="Genomic_DNA"/>
</dbReference>
<keyword evidence="5" id="KW-1185">Reference proteome</keyword>
<reference evidence="4 5" key="1">
    <citation type="journal article" date="2011" name="Genome Res.">
        <title>Phylogeny-wide analysis of social amoeba genomes highlights ancient origins for complex intercellular communication.</title>
        <authorList>
            <person name="Heidel A.J."/>
            <person name="Lawal H.M."/>
            <person name="Felder M."/>
            <person name="Schilde C."/>
            <person name="Helps N.R."/>
            <person name="Tunggal B."/>
            <person name="Rivero F."/>
            <person name="John U."/>
            <person name="Schleicher M."/>
            <person name="Eichinger L."/>
            <person name="Platzer M."/>
            <person name="Noegel A.A."/>
            <person name="Schaap P."/>
            <person name="Gloeckner G."/>
        </authorList>
    </citation>
    <scope>NUCLEOTIDE SEQUENCE [LARGE SCALE GENOMIC DNA]</scope>
    <source>
        <strain evidence="5">ATCC 26659 / Pp 5 / PN500</strain>
    </source>
</reference>
<accession>D3BT85</accession>
<feature type="region of interest" description="Disordered" evidence="1">
    <location>
        <begin position="1251"/>
        <end position="1313"/>
    </location>
</feature>
<sequence>MKQNQNPNEYAISLFLKGDYLTNYQNFQLNITYSNLYVLHNISNIFSLNGSLTEIVSTSISPPSNGTVKQDNQFKIINIKSLILAKAPSSMLFWVNPYTQMNMLANNGTHALYSWQGEYKNFTNTPNTICSDSCTIYQTYNSTLVPFPLSMQFTALLHDADNVSFMTIQSNSNAIIPLPITTQFNYGYSCMMNTFYPSRNNFTSVGYTYSFAVPVPKTVRAKILQITFDPVSTASLSAPIPANSLKDANVKVNNISIISSSDNSAILRINIESVYQILSISSTAFILDNSNLIYGDSFSGIYEKEFTLSNVMARTIDMSVKTTNLDEYHFYSLSYYNFNQDIVPLLPPVLNVLSPSNITYFHFTSTNLDVTDPNFQLQLYLSFNTKLRSSMPPAFVGVYDSVLAYSTLNESSSQYVFNITYSDQSNHGYSDYSILFGNNMVIESSSLIDYFGPEASLFIYKTKRKVSTANLIISNASPIPSGNNTMNEIETITIGWIIQLEESYKGVTNGTVFVVSNLDLNPIPIPFNSSNLIGGDRWKGVYNVNFTISGMCATQTYKISNVVIDIIANSLYSYDPLSILYGTPKEANLSNTVFCITTTIDQNPPTLSSLSFTPTIDVGTLDRFIEFNFTVYESLSGSGISRLVQPIIILNSEDFNSLQIPTTFISNNGSGYYFYNSKYQLPFGFGLNNIYVNIYGIVDNFKNYIGYTFVDLKSNNFQYFIKREYTSITPIIEYSSGLSYLGGSLTINGRSFGMNNNSVIGQIDYQDGKGYQNLTVDFHSSVSLQFNNQIKKTNQVFVRVKVINNQISSNEYEIYIVQAPPQPTTTPSPTTTPITPSECPGIPSCNNNGQCINSICQCYQPWYGPSCSSKNIIVPIPPAYPEPTTGTNITESGSLITTSIEIIGIRELDDINNIVEQFNISNWNFTDQTTPTTNPKYFYSTQINQRSTILNVTIEYFKQSTNITFANQNLFIPQSTIKFTMNLNSYRFKQPTNTLQILMKAAIESDQSDVCSSSGFGSVNGSIQWIKLNVGDQSLYGRFLSDAVIDNTVTPIKNVIIDQDDIDSEQNKQFRSAIVGITIPSYSDSVDLDPDFSNLIDVGSSDTSDFICPKKGLSNGAIAGIVVGGVSKRDNLQIKTREWRKMNSLLRSVNRSFTKLSLANESPLLYRNYSIVIDSVEIPSELDAKYIRPHRDQPTHARKRRVRVEKQAREHTKRRLYQKPISDWRLAPQHHLPRFDASKVTPKVNYQERADQMIDEPFGWKKRKEEKQQQRKQEEEEILSQLRIKRKEREEELQRLKDAKSDALEARKQQQQA</sequence>
<dbReference type="Pfam" id="PF23033">
    <property type="entry name" value="DUF7034"/>
    <property type="match status" value="1"/>
</dbReference>